<dbReference type="InterPro" id="IPR036390">
    <property type="entry name" value="WH_DNA-bd_sf"/>
</dbReference>
<evidence type="ECO:0000313" key="2">
    <source>
        <dbReference type="EMBL" id="SMD14008.1"/>
    </source>
</evidence>
<dbReference type="InterPro" id="IPR036388">
    <property type="entry name" value="WH-like_DNA-bd_sf"/>
</dbReference>
<evidence type="ECO:0000313" key="3">
    <source>
        <dbReference type="Proteomes" id="UP000192674"/>
    </source>
</evidence>
<dbReference type="EMBL" id="FWXV01000004">
    <property type="protein sequence ID" value="SMD14008.1"/>
    <property type="molecule type" value="Genomic_DNA"/>
</dbReference>
<name>A0A1Y5XS82_KIBAR</name>
<proteinExistence type="predicted"/>
<dbReference type="PANTHER" id="PTHR37318">
    <property type="entry name" value="BSL7504 PROTEIN"/>
    <property type="match status" value="1"/>
</dbReference>
<organism evidence="2 3">
    <name type="scientific">Kibdelosporangium aridum</name>
    <dbReference type="NCBI Taxonomy" id="2030"/>
    <lineage>
        <taxon>Bacteria</taxon>
        <taxon>Bacillati</taxon>
        <taxon>Actinomycetota</taxon>
        <taxon>Actinomycetes</taxon>
        <taxon>Pseudonocardiales</taxon>
        <taxon>Pseudonocardiaceae</taxon>
        <taxon>Kibdelosporangium</taxon>
    </lineage>
</organism>
<keyword evidence="3" id="KW-1185">Reference proteome</keyword>
<dbReference type="InterPro" id="IPR027395">
    <property type="entry name" value="WH_DNA-bd_dom"/>
</dbReference>
<keyword evidence="2" id="KW-0238">DNA-binding</keyword>
<dbReference type="Pfam" id="PF13601">
    <property type="entry name" value="HTH_34"/>
    <property type="match status" value="1"/>
</dbReference>
<feature type="domain" description="Winged helix DNA-binding" evidence="1">
    <location>
        <begin position="15"/>
        <end position="94"/>
    </location>
</feature>
<gene>
    <name evidence="2" type="ORF">SAMN05661093_04956</name>
</gene>
<dbReference type="PANTHER" id="PTHR37318:SF1">
    <property type="entry name" value="BSL7504 PROTEIN"/>
    <property type="match status" value="1"/>
</dbReference>
<dbReference type="AlphaFoldDB" id="A0A1Y5XS82"/>
<accession>A0A1Y5XS82</accession>
<dbReference type="Proteomes" id="UP000192674">
    <property type="component" value="Unassembled WGS sequence"/>
</dbReference>
<protein>
    <submittedName>
        <fullName evidence="2">Winged helix DNA-binding domain-containing protein</fullName>
    </submittedName>
</protein>
<sequence length="103" mass="11490">MNLTGDLDDAVHQRIRLGMLAVLREVGRADFSFLRDTLELTDGVVHRHLKVLADAGFIEIEKGYEGRRPRTWAKLTSAGKTALDKEIAALKRIVAHVERVAEA</sequence>
<dbReference type="RefSeq" id="WP_033383325.1">
    <property type="nucleotide sequence ID" value="NZ_FWXV01000004.1"/>
</dbReference>
<dbReference type="SUPFAM" id="SSF46785">
    <property type="entry name" value="Winged helix' DNA-binding domain"/>
    <property type="match status" value="1"/>
</dbReference>
<reference evidence="2 3" key="1">
    <citation type="submission" date="2017-04" db="EMBL/GenBank/DDBJ databases">
        <authorList>
            <person name="Afonso C.L."/>
            <person name="Miller P.J."/>
            <person name="Scott M.A."/>
            <person name="Spackman E."/>
            <person name="Goraichik I."/>
            <person name="Dimitrov K.M."/>
            <person name="Suarez D.L."/>
            <person name="Swayne D.E."/>
        </authorList>
    </citation>
    <scope>NUCLEOTIDE SEQUENCE [LARGE SCALE GENOMIC DNA]</scope>
    <source>
        <strain evidence="2 3">DSM 43828</strain>
    </source>
</reference>
<dbReference type="GO" id="GO:0003677">
    <property type="term" value="F:DNA binding"/>
    <property type="evidence" value="ECO:0007669"/>
    <property type="project" value="UniProtKB-KW"/>
</dbReference>
<dbReference type="Gene3D" id="1.10.10.10">
    <property type="entry name" value="Winged helix-like DNA-binding domain superfamily/Winged helix DNA-binding domain"/>
    <property type="match status" value="1"/>
</dbReference>
<evidence type="ECO:0000259" key="1">
    <source>
        <dbReference type="Pfam" id="PF13601"/>
    </source>
</evidence>